<dbReference type="OrthoDB" id="10261052at2759"/>
<keyword evidence="1" id="KW-1133">Transmembrane helix</keyword>
<keyword evidence="1" id="KW-0812">Transmembrane</keyword>
<gene>
    <name evidence="2" type="ORF">CAOG_001640</name>
</gene>
<keyword evidence="1" id="KW-0472">Membrane</keyword>
<dbReference type="AlphaFoldDB" id="A0A0D2X173"/>
<evidence type="ECO:0000313" key="2">
    <source>
        <dbReference type="EMBL" id="KJE90309.1"/>
    </source>
</evidence>
<sequence length="310" mass="33626">MLRHLLIISPAGTVLYDREFVKLIAQPRLTGSLITAILKVCSDVTGLPASYVEIGAVAVSIRTDAGRTGIICALFHDVQDGKQLGQLVATELLRLFLDRFRQHVSPPPVNLGIFQSFHSKILEGIRSSVRLVVDELQRCVPSIELCFLASNGRISHSTVDIDGVGVMANLSALREYAEELSTMIVWRLSFVETPPPTNMYKPLRLCSCYCCAHSGCARGHVQPDCIGASGESSGHSCNRADAAGGRHAPDSTASGSPGANYSCSFINSTSIRAVTAHARLDPHHFEFIAGRSFVFRCFCCLVVILLLFLH</sequence>
<evidence type="ECO:0000256" key="1">
    <source>
        <dbReference type="SAM" id="Phobius"/>
    </source>
</evidence>
<evidence type="ECO:0000313" key="3">
    <source>
        <dbReference type="Proteomes" id="UP000008743"/>
    </source>
</evidence>
<organism evidence="2 3">
    <name type="scientific">Capsaspora owczarzaki (strain ATCC 30864)</name>
    <dbReference type="NCBI Taxonomy" id="595528"/>
    <lineage>
        <taxon>Eukaryota</taxon>
        <taxon>Filasterea</taxon>
        <taxon>Capsaspora</taxon>
    </lineage>
</organism>
<dbReference type="Proteomes" id="UP000008743">
    <property type="component" value="Unassembled WGS sequence"/>
</dbReference>
<name>A0A0D2X173_CAPO3</name>
<reference evidence="2" key="1">
    <citation type="submission" date="2011-02" db="EMBL/GenBank/DDBJ databases">
        <title>The Genome Sequence of Capsaspora owczarzaki ATCC 30864.</title>
        <authorList>
            <consortium name="The Broad Institute Genome Sequencing Platform"/>
            <person name="Russ C."/>
            <person name="Cuomo C."/>
            <person name="Burger G."/>
            <person name="Gray M.W."/>
            <person name="Holland P.W.H."/>
            <person name="King N."/>
            <person name="Lang F.B.F."/>
            <person name="Roger A.J."/>
            <person name="Ruiz-Trillo I."/>
            <person name="Young S.K."/>
            <person name="Zeng Q."/>
            <person name="Gargeya S."/>
            <person name="Alvarado L."/>
            <person name="Berlin A."/>
            <person name="Chapman S.B."/>
            <person name="Chen Z."/>
            <person name="Freedman E."/>
            <person name="Gellesch M."/>
            <person name="Goldberg J."/>
            <person name="Griggs A."/>
            <person name="Gujja S."/>
            <person name="Heilman E."/>
            <person name="Heiman D."/>
            <person name="Howarth C."/>
            <person name="Mehta T."/>
            <person name="Neiman D."/>
            <person name="Pearson M."/>
            <person name="Roberts A."/>
            <person name="Saif S."/>
            <person name="Shea T."/>
            <person name="Shenoy N."/>
            <person name="Sisk P."/>
            <person name="Stolte C."/>
            <person name="Sykes S."/>
            <person name="White J."/>
            <person name="Yandava C."/>
            <person name="Haas B."/>
            <person name="Nusbaum C."/>
            <person name="Birren B."/>
        </authorList>
    </citation>
    <scope>NUCLEOTIDE SEQUENCE</scope>
    <source>
        <strain evidence="2">ATCC 30864</strain>
    </source>
</reference>
<feature type="transmembrane region" description="Helical" evidence="1">
    <location>
        <begin position="293"/>
        <end position="309"/>
    </location>
</feature>
<keyword evidence="3" id="KW-1185">Reference proteome</keyword>
<protein>
    <submittedName>
        <fullName evidence="2">Uncharacterized protein</fullName>
    </submittedName>
</protein>
<dbReference type="InParanoid" id="A0A0D2X173"/>
<proteinExistence type="predicted"/>
<dbReference type="EMBL" id="KE346361">
    <property type="protein sequence ID" value="KJE90309.1"/>
    <property type="molecule type" value="Genomic_DNA"/>
</dbReference>
<dbReference type="PhylomeDB" id="A0A0D2X173"/>
<accession>A0A0D2X173</accession>